<keyword evidence="5" id="KW-0464">Manganese</keyword>
<dbReference type="InterPro" id="IPR002173">
    <property type="entry name" value="Carboh/pur_kinase_PfkB_CS"/>
</dbReference>
<dbReference type="PROSITE" id="PS00583">
    <property type="entry name" value="PFKB_KINASES_1"/>
    <property type="match status" value="1"/>
</dbReference>
<evidence type="ECO:0000259" key="8">
    <source>
        <dbReference type="Pfam" id="PF00294"/>
    </source>
</evidence>
<keyword evidence="10" id="KW-1185">Reference proteome</keyword>
<dbReference type="Gene3D" id="3.40.1790.10">
    <property type="entry name" value="Indigoidine synthase domain"/>
    <property type="match status" value="1"/>
</dbReference>
<evidence type="ECO:0000256" key="3">
    <source>
        <dbReference type="ARBA" id="ARBA00022777"/>
    </source>
</evidence>
<organism evidence="9 10">
    <name type="scientific">Batrachochytrium salamandrivorans</name>
    <dbReference type="NCBI Taxonomy" id="1357716"/>
    <lineage>
        <taxon>Eukaryota</taxon>
        <taxon>Fungi</taxon>
        <taxon>Fungi incertae sedis</taxon>
        <taxon>Chytridiomycota</taxon>
        <taxon>Chytridiomycota incertae sedis</taxon>
        <taxon>Chytridiomycetes</taxon>
        <taxon>Rhizophydiales</taxon>
        <taxon>Rhizophydiales incertae sedis</taxon>
        <taxon>Batrachochytrium</taxon>
    </lineage>
</organism>
<dbReference type="InterPro" id="IPR029056">
    <property type="entry name" value="Ribokinase-like"/>
</dbReference>
<name>A0ABQ8EV24_9FUNG</name>
<protein>
    <recommendedName>
        <fullName evidence="8">Carbohydrate kinase PfkB domain-containing protein</fullName>
    </recommendedName>
</protein>
<evidence type="ECO:0000256" key="5">
    <source>
        <dbReference type="ARBA" id="ARBA00023211"/>
    </source>
</evidence>
<feature type="domain" description="Carbohydrate kinase PfkB" evidence="8">
    <location>
        <begin position="437"/>
        <end position="746"/>
    </location>
</feature>
<keyword evidence="7" id="KW-0326">Glycosidase</keyword>
<evidence type="ECO:0000256" key="2">
    <source>
        <dbReference type="ARBA" id="ARBA00022723"/>
    </source>
</evidence>
<dbReference type="PANTHER" id="PTHR42909:SF1">
    <property type="entry name" value="CARBOHYDRATE KINASE PFKB DOMAIN-CONTAINING PROTEIN"/>
    <property type="match status" value="1"/>
</dbReference>
<dbReference type="HAMAP" id="MF_01876">
    <property type="entry name" value="PsiMP_glycosidase"/>
    <property type="match status" value="1"/>
</dbReference>
<dbReference type="Gene3D" id="3.40.1190.20">
    <property type="match status" value="1"/>
</dbReference>
<accession>A0ABQ8EV24</accession>
<evidence type="ECO:0000256" key="1">
    <source>
        <dbReference type="ARBA" id="ARBA00022679"/>
    </source>
</evidence>
<proteinExistence type="inferred from homology"/>
<evidence type="ECO:0000256" key="6">
    <source>
        <dbReference type="ARBA" id="ARBA00023239"/>
    </source>
</evidence>
<dbReference type="InterPro" id="IPR022830">
    <property type="entry name" value="Indigdn_synthA-like"/>
</dbReference>
<evidence type="ECO:0000256" key="7">
    <source>
        <dbReference type="ARBA" id="ARBA00023295"/>
    </source>
</evidence>
<keyword evidence="1" id="KW-0808">Transferase</keyword>
<sequence>MIGRILGRYRVGSTHASVYAHASTVSTRTTVSVLPLLLRSHYHSIGSTIRLASVRNCQRTSSPRVAMAMMSIRHVHHQSRLRISDTVQQALDEGRPVVALESTIITHGMSYPHNLETALEVEAIVRQHGCVPATIALLNGQVRVGLDNAELKQLAKVGLAATKTSRRDMALVLGKGLPGSTTVSGTMIAAHKAGIKVFVTGGIGGVHRGSESTMDISADLTELGRTPIAVISAGVKSILDIGRTLEYLETQGVTVVSYGDSDDFPAFYTRKSGFKSMAKLETPEECAQIIHANTTLGLDSGIVIAVPIPEKDAFPYPDRLEQVIQSAVSEAVQLGVRGKEITPFLLDKVTTLTEGTSLKANISLIKNNAAVGSDIAHALALLSASESGKTIGKKHPSVRSSTSSTIKTNPPLIIGGTVCDITAKFDGSTQENELLRTSTPGTVFQLLGGVGRNVAEACQRSGGSPYFLSAIGDDEIGKHALSTLKSSGLNIEDVEIVKGSSTATYSSVMHHNGELLAAVADMQIHDHIAKNVRINDYIRQKSPSVVCMDANSPESVFEDVINSIKNTSIVLCFEPTSIIKSRKLFNLSPDLFTQVQVVTPNRDELFSMSDALDKVISSNESFKDFQAPQNSDLITKSITNLLRAFKMVVVKCGADGVAIGRRIRQNKSSDLPYEILYLKPTCQLKEVVSVTGAGDSMVGTIISGLSSLPLPLNLEDVKSSEIVRIVRAGMKAAEFSLQSKDAVSPLITLDLLKSTD</sequence>
<keyword evidence="6" id="KW-0456">Lyase</keyword>
<keyword evidence="2" id="KW-0479">Metal-binding</keyword>
<evidence type="ECO:0000256" key="4">
    <source>
        <dbReference type="ARBA" id="ARBA00022801"/>
    </source>
</evidence>
<dbReference type="InterPro" id="IPR011611">
    <property type="entry name" value="PfkB_dom"/>
</dbReference>
<dbReference type="PANTHER" id="PTHR42909">
    <property type="entry name" value="ZGC:136858"/>
    <property type="match status" value="1"/>
</dbReference>
<reference evidence="9 10" key="1">
    <citation type="submission" date="2021-02" db="EMBL/GenBank/DDBJ databases">
        <title>Variation within the Batrachochytrium salamandrivorans European outbreak.</title>
        <authorList>
            <person name="Kelly M."/>
            <person name="Pasmans F."/>
            <person name="Shea T.P."/>
            <person name="Munoz J.F."/>
            <person name="Carranza S."/>
            <person name="Cuomo C.A."/>
            <person name="Martel A."/>
        </authorList>
    </citation>
    <scope>NUCLEOTIDE SEQUENCE [LARGE SCALE GENOMIC DNA]</scope>
    <source>
        <strain evidence="9 10">AMFP18/2</strain>
    </source>
</reference>
<keyword evidence="4" id="KW-0378">Hydrolase</keyword>
<comment type="caution">
    <text evidence="9">The sequence shown here is derived from an EMBL/GenBank/DDBJ whole genome shotgun (WGS) entry which is preliminary data.</text>
</comment>
<dbReference type="EMBL" id="JAFCIX010000569">
    <property type="protein sequence ID" value="KAH6586989.1"/>
    <property type="molecule type" value="Genomic_DNA"/>
</dbReference>
<dbReference type="SUPFAM" id="SSF110581">
    <property type="entry name" value="Indigoidine synthase A-like"/>
    <property type="match status" value="1"/>
</dbReference>
<keyword evidence="3" id="KW-0418">Kinase</keyword>
<evidence type="ECO:0000313" key="10">
    <source>
        <dbReference type="Proteomes" id="UP001648503"/>
    </source>
</evidence>
<gene>
    <name evidence="9" type="ORF">BASA50_000038</name>
</gene>
<dbReference type="SUPFAM" id="SSF53613">
    <property type="entry name" value="Ribokinase-like"/>
    <property type="match status" value="1"/>
</dbReference>
<dbReference type="Pfam" id="PF00294">
    <property type="entry name" value="PfkB"/>
    <property type="match status" value="1"/>
</dbReference>
<dbReference type="InterPro" id="IPR007342">
    <property type="entry name" value="PsuG"/>
</dbReference>
<evidence type="ECO:0000313" key="9">
    <source>
        <dbReference type="EMBL" id="KAH6586989.1"/>
    </source>
</evidence>
<dbReference type="Pfam" id="PF04227">
    <property type="entry name" value="Indigoidine_A"/>
    <property type="match status" value="1"/>
</dbReference>
<dbReference type="Proteomes" id="UP001648503">
    <property type="component" value="Unassembled WGS sequence"/>
</dbReference>
<dbReference type="CDD" id="cd01941">
    <property type="entry name" value="YeiC_kinase_like"/>
    <property type="match status" value="1"/>
</dbReference>